<dbReference type="Pfam" id="PF01909">
    <property type="entry name" value="NTP_transf_2"/>
    <property type="match status" value="1"/>
</dbReference>
<dbReference type="InterPro" id="IPR043519">
    <property type="entry name" value="NT_sf"/>
</dbReference>
<protein>
    <submittedName>
        <fullName evidence="2">Nucleotidyltransferase domain protein</fullName>
    </submittedName>
</protein>
<gene>
    <name evidence="2" type="ORF">MPEBLZ_03022</name>
</gene>
<evidence type="ECO:0000313" key="3">
    <source>
        <dbReference type="Proteomes" id="UP000050360"/>
    </source>
</evidence>
<dbReference type="SUPFAM" id="SSF81301">
    <property type="entry name" value="Nucleotidyltransferase"/>
    <property type="match status" value="1"/>
</dbReference>
<dbReference type="InterPro" id="IPR002934">
    <property type="entry name" value="Polymerase_NTP_transf_dom"/>
</dbReference>
<keyword evidence="2" id="KW-0808">Transferase</keyword>
<dbReference type="GO" id="GO:0016779">
    <property type="term" value="F:nucleotidyltransferase activity"/>
    <property type="evidence" value="ECO:0007669"/>
    <property type="project" value="InterPro"/>
</dbReference>
<evidence type="ECO:0000259" key="1">
    <source>
        <dbReference type="Pfam" id="PF01909"/>
    </source>
</evidence>
<dbReference type="Gene3D" id="3.30.460.10">
    <property type="entry name" value="Beta Polymerase, domain 2"/>
    <property type="match status" value="1"/>
</dbReference>
<dbReference type="EMBL" id="LKCM01000235">
    <property type="protein sequence ID" value="KPQ42443.1"/>
    <property type="molecule type" value="Genomic_DNA"/>
</dbReference>
<dbReference type="AlphaFoldDB" id="A0A0P8A768"/>
<proteinExistence type="predicted"/>
<dbReference type="Proteomes" id="UP000050360">
    <property type="component" value="Unassembled WGS sequence"/>
</dbReference>
<dbReference type="CDD" id="cd05403">
    <property type="entry name" value="NT_KNTase_like"/>
    <property type="match status" value="1"/>
</dbReference>
<evidence type="ECO:0000313" key="2">
    <source>
        <dbReference type="EMBL" id="KPQ42443.1"/>
    </source>
</evidence>
<reference evidence="2 3" key="1">
    <citation type="submission" date="2015-09" db="EMBL/GenBank/DDBJ databases">
        <title>A metagenomics-based metabolic model of nitrate-dependent anaerobic oxidation of methane by Methanoperedens-like archaea.</title>
        <authorList>
            <person name="Arshad A."/>
            <person name="Speth D.R."/>
            <person name="De Graaf R.M."/>
            <person name="Op Den Camp H.J."/>
            <person name="Jetten M.S."/>
            <person name="Welte C.U."/>
        </authorList>
    </citation>
    <scope>NUCLEOTIDE SEQUENCE [LARGE SCALE GENOMIC DNA]</scope>
</reference>
<accession>A0A0P8A768</accession>
<sequence>MITHDIMKQNYQKSTNMDAEELIIRLKKEFEFIKDEAQGILLYGSYAMNTANERSDIDICLIKPRTTGILKSIFQKVGGRYDIKVFEDLPLYVKMDVIENYRVIYGNEPSISYYLYHFRKNWEDMLHRITGNRFKTATDMTTTRRKWLETRRQVSYKPQNDHLKSG</sequence>
<name>A0A0P8A768_9EURY</name>
<comment type="caution">
    <text evidence="2">The sequence shown here is derived from an EMBL/GenBank/DDBJ whole genome shotgun (WGS) entry which is preliminary data.</text>
</comment>
<feature type="domain" description="Polymerase nucleotidyl transferase" evidence="1">
    <location>
        <begin position="25"/>
        <end position="101"/>
    </location>
</feature>
<organism evidence="2 3">
    <name type="scientific">Candidatus Methanoperedens nitratireducens</name>
    <dbReference type="NCBI Taxonomy" id="1392998"/>
    <lineage>
        <taxon>Archaea</taxon>
        <taxon>Methanobacteriati</taxon>
        <taxon>Methanobacteriota</taxon>
        <taxon>Stenosarchaea group</taxon>
        <taxon>Methanomicrobia</taxon>
        <taxon>Methanosarcinales</taxon>
        <taxon>ANME-2 cluster</taxon>
        <taxon>Candidatus Methanoperedentaceae</taxon>
        <taxon>Candidatus Methanoperedens</taxon>
    </lineage>
</organism>